<dbReference type="Pfam" id="PF14087">
    <property type="entry name" value="DUF4267"/>
    <property type="match status" value="1"/>
</dbReference>
<keyword evidence="1" id="KW-1133">Transmembrane helix</keyword>
<organism evidence="2 3">
    <name type="scientific">Clohesyomyces aquaticus</name>
    <dbReference type="NCBI Taxonomy" id="1231657"/>
    <lineage>
        <taxon>Eukaryota</taxon>
        <taxon>Fungi</taxon>
        <taxon>Dikarya</taxon>
        <taxon>Ascomycota</taxon>
        <taxon>Pezizomycotina</taxon>
        <taxon>Dothideomycetes</taxon>
        <taxon>Pleosporomycetidae</taxon>
        <taxon>Pleosporales</taxon>
        <taxon>Lindgomycetaceae</taxon>
        <taxon>Clohesyomyces</taxon>
    </lineage>
</organism>
<protein>
    <submittedName>
        <fullName evidence="2">Uncharacterized protein</fullName>
    </submittedName>
</protein>
<gene>
    <name evidence="2" type="ORF">BCR34DRAFT_572676</name>
</gene>
<evidence type="ECO:0000313" key="3">
    <source>
        <dbReference type="Proteomes" id="UP000193144"/>
    </source>
</evidence>
<dbReference type="EMBL" id="MCFA01000135">
    <property type="protein sequence ID" value="ORY04464.1"/>
    <property type="molecule type" value="Genomic_DNA"/>
</dbReference>
<dbReference type="Proteomes" id="UP000193144">
    <property type="component" value="Unassembled WGS sequence"/>
</dbReference>
<dbReference type="OrthoDB" id="5594884at2759"/>
<dbReference type="InterPro" id="IPR025363">
    <property type="entry name" value="DUF4267"/>
</dbReference>
<reference evidence="2 3" key="1">
    <citation type="submission" date="2016-07" db="EMBL/GenBank/DDBJ databases">
        <title>Pervasive Adenine N6-methylation of Active Genes in Fungi.</title>
        <authorList>
            <consortium name="DOE Joint Genome Institute"/>
            <person name="Mondo S.J."/>
            <person name="Dannebaum R.O."/>
            <person name="Kuo R.C."/>
            <person name="Labutti K."/>
            <person name="Haridas S."/>
            <person name="Kuo A."/>
            <person name="Salamov A."/>
            <person name="Ahrendt S.R."/>
            <person name="Lipzen A."/>
            <person name="Sullivan W."/>
            <person name="Andreopoulos W.B."/>
            <person name="Clum A."/>
            <person name="Lindquist E."/>
            <person name="Daum C."/>
            <person name="Ramamoorthy G.K."/>
            <person name="Gryganskyi A."/>
            <person name="Culley D."/>
            <person name="Magnuson J.K."/>
            <person name="James T.Y."/>
            <person name="O'Malley M.A."/>
            <person name="Stajich J.E."/>
            <person name="Spatafora J.W."/>
            <person name="Visel A."/>
            <person name="Grigoriev I.V."/>
        </authorList>
    </citation>
    <scope>NUCLEOTIDE SEQUENCE [LARGE SCALE GENOMIC DNA]</scope>
    <source>
        <strain evidence="2 3">CBS 115471</strain>
    </source>
</reference>
<keyword evidence="1" id="KW-0812">Transmembrane</keyword>
<feature type="transmembrane region" description="Helical" evidence="1">
    <location>
        <begin position="117"/>
        <end position="136"/>
    </location>
</feature>
<accession>A0A1Y1Z2Y8</accession>
<sequence>MTYLLPAFQAVSLTFATLAILTGFQALYDPIKFSTSFGISITPASSKSPSQKKPSAAASYVSLMGVCQLATGLTLLAFAWQGWWVQMAMVLFILGFVVAGTDGWVLCREGKKAKGVFHALPGAGIAMLAGAVVVAGV</sequence>
<evidence type="ECO:0000256" key="1">
    <source>
        <dbReference type="SAM" id="Phobius"/>
    </source>
</evidence>
<feature type="transmembrane region" description="Helical" evidence="1">
    <location>
        <begin position="84"/>
        <end position="105"/>
    </location>
</feature>
<evidence type="ECO:0000313" key="2">
    <source>
        <dbReference type="EMBL" id="ORY04464.1"/>
    </source>
</evidence>
<keyword evidence="3" id="KW-1185">Reference proteome</keyword>
<name>A0A1Y1Z2Y8_9PLEO</name>
<keyword evidence="1" id="KW-0472">Membrane</keyword>
<proteinExistence type="predicted"/>
<feature type="transmembrane region" description="Helical" evidence="1">
    <location>
        <begin position="6"/>
        <end position="28"/>
    </location>
</feature>
<comment type="caution">
    <text evidence="2">The sequence shown here is derived from an EMBL/GenBank/DDBJ whole genome shotgun (WGS) entry which is preliminary data.</text>
</comment>
<feature type="transmembrane region" description="Helical" evidence="1">
    <location>
        <begin position="57"/>
        <end position="78"/>
    </location>
</feature>
<dbReference type="AlphaFoldDB" id="A0A1Y1Z2Y8"/>